<proteinExistence type="predicted"/>
<name>A0AAD4T3M2_9MAGN</name>
<dbReference type="Proteomes" id="UP001202328">
    <property type="component" value="Unassembled WGS sequence"/>
</dbReference>
<evidence type="ECO:0000313" key="2">
    <source>
        <dbReference type="Proteomes" id="UP001202328"/>
    </source>
</evidence>
<dbReference type="AlphaFoldDB" id="A0AAD4T3M2"/>
<comment type="caution">
    <text evidence="1">The sequence shown here is derived from an EMBL/GenBank/DDBJ whole genome shotgun (WGS) entry which is preliminary data.</text>
</comment>
<sequence length="73" mass="8414">MSWCCIPDTNILKHMKLCGIAIPGSIIITEGLTEFPIPEEMTEEWTEFLALYQALQHNNELEHMCLLCHQRAI</sequence>
<gene>
    <name evidence="1" type="ORF">MKW98_018378</name>
</gene>
<organism evidence="1 2">
    <name type="scientific">Papaver atlanticum</name>
    <dbReference type="NCBI Taxonomy" id="357466"/>
    <lineage>
        <taxon>Eukaryota</taxon>
        <taxon>Viridiplantae</taxon>
        <taxon>Streptophyta</taxon>
        <taxon>Embryophyta</taxon>
        <taxon>Tracheophyta</taxon>
        <taxon>Spermatophyta</taxon>
        <taxon>Magnoliopsida</taxon>
        <taxon>Ranunculales</taxon>
        <taxon>Papaveraceae</taxon>
        <taxon>Papaveroideae</taxon>
        <taxon>Papaver</taxon>
    </lineage>
</organism>
<evidence type="ECO:0000313" key="1">
    <source>
        <dbReference type="EMBL" id="KAI3935189.1"/>
    </source>
</evidence>
<reference evidence="1" key="1">
    <citation type="submission" date="2022-04" db="EMBL/GenBank/DDBJ databases">
        <title>A functionally conserved STORR gene fusion in Papaver species that diverged 16.8 million years ago.</title>
        <authorList>
            <person name="Catania T."/>
        </authorList>
    </citation>
    <scope>NUCLEOTIDE SEQUENCE</scope>
    <source>
        <strain evidence="1">S-188037</strain>
    </source>
</reference>
<protein>
    <submittedName>
        <fullName evidence="1">Uncharacterized protein</fullName>
    </submittedName>
</protein>
<keyword evidence="2" id="KW-1185">Reference proteome</keyword>
<dbReference type="EMBL" id="JAJJMB010006306">
    <property type="protein sequence ID" value="KAI3935189.1"/>
    <property type="molecule type" value="Genomic_DNA"/>
</dbReference>
<accession>A0AAD4T3M2</accession>